<reference evidence="2 5" key="1">
    <citation type="journal article" date="2015" name="Genome Announc.">
        <title>Complete Genome Sequence of the Nitrogen-Fixing and Solvent-Producing Clostridium pasteurianum DSM 525.</title>
        <authorList>
            <person name="Poehlein A."/>
            <person name="Grosse-Honebrink A."/>
            <person name="Zhang Y."/>
            <person name="Minton N.P."/>
            <person name="Daniel R."/>
        </authorList>
    </citation>
    <scope>NUCLEOTIDE SEQUENCE [LARGE SCALE GENOMIC DNA]</scope>
    <source>
        <strain evidence="2">DSM 525</strain>
        <strain evidence="5">DSM 525 / ATCC 6013</strain>
    </source>
</reference>
<dbReference type="EMBL" id="JPGY02000001">
    <property type="protein sequence ID" value="KRU13903.1"/>
    <property type="molecule type" value="Genomic_DNA"/>
</dbReference>
<evidence type="ECO:0000256" key="1">
    <source>
        <dbReference type="SAM" id="MobiDB-lite"/>
    </source>
</evidence>
<proteinExistence type="predicted"/>
<reference evidence="3 4" key="3">
    <citation type="journal article" name="Genome Announc.">
        <title>Improved Draft Genome Sequence of Clostridium pasteurianum Strain ATCC 6013 (DSM 525) Using a Hybrid Next-Generation Sequencing Approach.</title>
        <authorList>
            <person name="Pyne M.E."/>
            <person name="Utturkar S."/>
            <person name="Brown S.D."/>
            <person name="Moo-Young M."/>
            <person name="Chung D.A."/>
            <person name="Chou C.P."/>
        </authorList>
    </citation>
    <scope>NUCLEOTIDE SEQUENCE [LARGE SCALE GENOMIC DNA]</scope>
    <source>
        <strain evidence="3 4">ATCC 6013</strain>
    </source>
</reference>
<evidence type="ECO:0000313" key="4">
    <source>
        <dbReference type="Proteomes" id="UP000028042"/>
    </source>
</evidence>
<dbReference type="eggNOG" id="ENOG5030G47">
    <property type="taxonomic scope" value="Bacteria"/>
</dbReference>
<dbReference type="EMBL" id="CP009268">
    <property type="protein sequence ID" value="AJA54072.1"/>
    <property type="molecule type" value="Genomic_DNA"/>
</dbReference>
<dbReference type="KEGG" id="cpae:CPAST_c40550"/>
<dbReference type="PATRIC" id="fig|1262449.3.peg.2076"/>
<gene>
    <name evidence="2" type="ORF">CLPA_c40550</name>
    <name evidence="3" type="ORF">CP6013_03159</name>
</gene>
<evidence type="ECO:0000313" key="2">
    <source>
        <dbReference type="EMBL" id="AJA54072.1"/>
    </source>
</evidence>
<protein>
    <recommendedName>
        <fullName evidence="6">rRNA biogenesis protein rrp5</fullName>
    </recommendedName>
</protein>
<organism evidence="2 5">
    <name type="scientific">Clostridium pasteurianum DSM 525 = ATCC 6013</name>
    <dbReference type="NCBI Taxonomy" id="1262449"/>
    <lineage>
        <taxon>Bacteria</taxon>
        <taxon>Bacillati</taxon>
        <taxon>Bacillota</taxon>
        <taxon>Clostridia</taxon>
        <taxon>Eubacteriales</taxon>
        <taxon>Clostridiaceae</taxon>
        <taxon>Clostridium</taxon>
    </lineage>
</organism>
<evidence type="ECO:0000313" key="5">
    <source>
        <dbReference type="Proteomes" id="UP000030905"/>
    </source>
</evidence>
<accession>A0A0H3J993</accession>
<evidence type="ECO:0000313" key="3">
    <source>
        <dbReference type="EMBL" id="KRU13903.1"/>
    </source>
</evidence>
<dbReference type="Proteomes" id="UP000028042">
    <property type="component" value="Unassembled WGS sequence"/>
</dbReference>
<dbReference type="GeneID" id="93076126"/>
<feature type="region of interest" description="Disordered" evidence="1">
    <location>
        <begin position="29"/>
        <end position="98"/>
    </location>
</feature>
<keyword evidence="5" id="KW-1185">Reference proteome</keyword>
<name>A0A0H3J993_CLOPA</name>
<dbReference type="RefSeq" id="WP_003444929.1">
    <property type="nucleotide sequence ID" value="NZ_ANZB01000006.1"/>
</dbReference>
<dbReference type="AlphaFoldDB" id="A0A0H3J993"/>
<dbReference type="KEGG" id="cpat:CLPA_c40550"/>
<feature type="compositionally biased region" description="Basic and acidic residues" evidence="1">
    <location>
        <begin position="62"/>
        <end position="98"/>
    </location>
</feature>
<reference evidence="3" key="2">
    <citation type="submission" date="2015-10" db="EMBL/GenBank/DDBJ databases">
        <title>Improved Draft Genome Sequence of Clostridium pasteurianum Strain ATCC 6013 (DSM 525) Using a Hybrid Next-Generation Sequencing Approach.</title>
        <authorList>
            <person name="Pyne M.E."/>
            <person name="Utturkar S.M."/>
            <person name="Brown S.D."/>
            <person name="Moo-Young M."/>
            <person name="Chung D.A."/>
            <person name="Chou P.C."/>
        </authorList>
    </citation>
    <scope>NUCLEOTIDE SEQUENCE</scope>
    <source>
        <strain evidence="3">ATCC 6013</strain>
    </source>
</reference>
<evidence type="ECO:0008006" key="6">
    <source>
        <dbReference type="Google" id="ProtNLM"/>
    </source>
</evidence>
<sequence>MKIVAEFNSNEELLSFISTFGTKTVSQITKGAGSQQVGASKKVENKVANDDVELTNPVQLHSPEKEDDKKDVTPKVDAKEDKAPTENTKEDSKEPKITKEMVRGIFGKLVKSGKASKAKELTKKYGASKVPDIKEEDYAAVYKEAEGLL</sequence>
<feature type="compositionally biased region" description="Polar residues" evidence="1">
    <location>
        <begin position="29"/>
        <end position="38"/>
    </location>
</feature>
<dbReference type="Proteomes" id="UP000030905">
    <property type="component" value="Chromosome"/>
</dbReference>